<sequence length="838" mass="97157">MYTTPSHNDIQRANDSPYLNVKMRHFNYGDDHRQNSAYSRIARRLNRESCPAFGHVTPFYENSAGANPVLTVALTPVPKVDYSVTKGGARTWIVLLVFFFLCSSLYTIFSAKDGRKEYSVNTHQVEDIDDSPEYANVPDSSRDNNNDDDDDDDDDDPPIKKTETISQQKQQQKQHAAPAAVDADDDDDDNEEDLDHSLGGRLFADLKKKISSRLMETEKVEKEKPKPQRELKKLKKRQPVKVVEEEEDDDDDEPNVDDDEEVRKEEVRQEVGRRRMHNKAKNDDDEEDEEEEKELSSRKARLLRRRLNREQRRENRPKHGKRECVHQDCPNFDSVKPRKSILMHKKKIRVQRMDDDDDDDEEDDEDDDDDDEEEKTAYKYDNDDDNDDDDVEQVITERAGSSSFKRHAITTKEEIGFRSMLDRADQLVEKHEYMEALEIYDYVLAVHPYSPRAQFGKARAFDIRGEIEANEIDRDRAIEIYVKLLQNPATPEALFRQAAQKLIERTRFRGMLHKTLNAHRLFIDRFPDEVPLQTDFAVTFVMMKRYEDARRVLRNALAIDPNNVIALAYYGYILKAHDENIEQGVALMRKSLKLADNEIKDPKFYYQLGHGLVTLGKKHEADAVYQKAAQMGVFMNAQQRSLYNIAGLTARPWWNMDQTPYTKFLKAVERQWATIRVEGMAVLRDCNECWLDHNQQLVLDGQWKYFPIMSEQNFIKGNCERLPQTCRILEEFAASSNASKSEMYFSVLSSGGQILPHCGPTNYHLQAHLGLVVPSEARIRVGNETKGWKSGKFIIFDDSFEHELQFDGASSSAFRLVLVLQLWHPEVQPHQRTLSFLS</sequence>
<feature type="compositionally biased region" description="Basic and acidic residues" evidence="3">
    <location>
        <begin position="215"/>
        <end position="231"/>
    </location>
</feature>
<evidence type="ECO:0000256" key="4">
    <source>
        <dbReference type="SAM" id="Phobius"/>
    </source>
</evidence>
<dbReference type="SMART" id="SM00028">
    <property type="entry name" value="TPR"/>
    <property type="match status" value="3"/>
</dbReference>
<feature type="repeat" description="TPR" evidence="2">
    <location>
        <begin position="530"/>
        <end position="563"/>
    </location>
</feature>
<dbReference type="Proteomes" id="UP000494206">
    <property type="component" value="Unassembled WGS sequence"/>
</dbReference>
<dbReference type="InterPro" id="IPR019734">
    <property type="entry name" value="TPR_rpt"/>
</dbReference>
<evidence type="ECO:0000313" key="6">
    <source>
        <dbReference type="EMBL" id="CAB3410282.1"/>
    </source>
</evidence>
<feature type="compositionally biased region" description="Acidic residues" evidence="3">
    <location>
        <begin position="354"/>
        <end position="374"/>
    </location>
</feature>
<feature type="compositionally biased region" description="Low complexity" evidence="3">
    <location>
        <begin position="167"/>
        <end position="181"/>
    </location>
</feature>
<dbReference type="SUPFAM" id="SSF48452">
    <property type="entry name" value="TPR-like"/>
    <property type="match status" value="1"/>
</dbReference>
<evidence type="ECO:0000256" key="1">
    <source>
        <dbReference type="ARBA" id="ARBA00007730"/>
    </source>
</evidence>
<keyword evidence="4" id="KW-0812">Transmembrane</keyword>
<feature type="compositionally biased region" description="Acidic residues" evidence="3">
    <location>
        <begin position="283"/>
        <end position="293"/>
    </location>
</feature>
<dbReference type="PANTHER" id="PTHR12366">
    <property type="entry name" value="ASPARTYL/ASPARAGINYL BETA-HYDROXYLASE"/>
    <property type="match status" value="1"/>
</dbReference>
<name>A0A8S1F8U4_9PELO</name>
<dbReference type="GO" id="GO:0062101">
    <property type="term" value="F:peptidyl-aspartic acid 3-dioxygenase activity"/>
    <property type="evidence" value="ECO:0007669"/>
    <property type="project" value="InterPro"/>
</dbReference>
<dbReference type="Pfam" id="PF05118">
    <property type="entry name" value="Asp_Arg_Hydrox"/>
    <property type="match status" value="1"/>
</dbReference>
<evidence type="ECO:0000256" key="2">
    <source>
        <dbReference type="PROSITE-ProRule" id="PRU00339"/>
    </source>
</evidence>
<dbReference type="InterPro" id="IPR007803">
    <property type="entry name" value="Asp/Arg/Pro-Hydrxlase"/>
</dbReference>
<dbReference type="PANTHER" id="PTHR12366:SF29">
    <property type="entry name" value="ASPARTYL BETA-HYDROXYLASE, ISOFORM L"/>
    <property type="match status" value="1"/>
</dbReference>
<organism evidence="6 7">
    <name type="scientific">Caenorhabditis bovis</name>
    <dbReference type="NCBI Taxonomy" id="2654633"/>
    <lineage>
        <taxon>Eukaryota</taxon>
        <taxon>Metazoa</taxon>
        <taxon>Ecdysozoa</taxon>
        <taxon>Nematoda</taxon>
        <taxon>Chromadorea</taxon>
        <taxon>Rhabditida</taxon>
        <taxon>Rhabditina</taxon>
        <taxon>Rhabditomorpha</taxon>
        <taxon>Rhabditoidea</taxon>
        <taxon>Rhabditidae</taxon>
        <taxon>Peloderinae</taxon>
        <taxon>Caenorhabditis</taxon>
    </lineage>
</organism>
<keyword evidence="2" id="KW-0802">TPR repeat</keyword>
<dbReference type="InterPro" id="IPR039038">
    <property type="entry name" value="ASPH"/>
</dbReference>
<feature type="compositionally biased region" description="Basic and acidic residues" evidence="3">
    <location>
        <begin position="261"/>
        <end position="273"/>
    </location>
</feature>
<dbReference type="InterPro" id="IPR011990">
    <property type="entry name" value="TPR-like_helical_dom_sf"/>
</dbReference>
<feature type="region of interest" description="Disordered" evidence="3">
    <location>
        <begin position="122"/>
        <end position="389"/>
    </location>
</feature>
<gene>
    <name evidence="6" type="ORF">CBOVIS_LOCUS11830</name>
</gene>
<feature type="compositionally biased region" description="Basic residues" evidence="3">
    <location>
        <begin position="337"/>
        <end position="350"/>
    </location>
</feature>
<dbReference type="SUPFAM" id="SSF51197">
    <property type="entry name" value="Clavaminate synthase-like"/>
    <property type="match status" value="1"/>
</dbReference>
<keyword evidence="4" id="KW-0472">Membrane</keyword>
<reference evidence="6 7" key="1">
    <citation type="submission" date="2020-04" db="EMBL/GenBank/DDBJ databases">
        <authorList>
            <person name="Laetsch R D."/>
            <person name="Stevens L."/>
            <person name="Kumar S."/>
            <person name="Blaxter L. M."/>
        </authorList>
    </citation>
    <scope>NUCLEOTIDE SEQUENCE [LARGE SCALE GENOMIC DNA]</scope>
</reference>
<dbReference type="EMBL" id="CADEPM010000010">
    <property type="protein sequence ID" value="CAB3410282.1"/>
    <property type="molecule type" value="Genomic_DNA"/>
</dbReference>
<accession>A0A8S1F8U4</accession>
<dbReference type="Gene3D" id="2.60.120.330">
    <property type="entry name" value="B-lactam Antibiotic, Isopenicillin N Synthase, Chain"/>
    <property type="match status" value="1"/>
</dbReference>
<dbReference type="OrthoDB" id="438431at2759"/>
<comment type="caution">
    <text evidence="6">The sequence shown here is derived from an EMBL/GenBank/DDBJ whole genome shotgun (WGS) entry which is preliminary data.</text>
</comment>
<feature type="compositionally biased region" description="Acidic residues" evidence="3">
    <location>
        <begin position="146"/>
        <end position="156"/>
    </location>
</feature>
<dbReference type="Gene3D" id="1.25.40.10">
    <property type="entry name" value="Tetratricopeptide repeat domain"/>
    <property type="match status" value="2"/>
</dbReference>
<keyword evidence="4" id="KW-1133">Transmembrane helix</keyword>
<dbReference type="InterPro" id="IPR027443">
    <property type="entry name" value="IPNS-like_sf"/>
</dbReference>
<dbReference type="GO" id="GO:0005783">
    <property type="term" value="C:endoplasmic reticulum"/>
    <property type="evidence" value="ECO:0007669"/>
    <property type="project" value="TreeGrafter"/>
</dbReference>
<keyword evidence="7" id="KW-1185">Reference proteome</keyword>
<evidence type="ECO:0000313" key="7">
    <source>
        <dbReference type="Proteomes" id="UP000494206"/>
    </source>
</evidence>
<dbReference type="Pfam" id="PF13181">
    <property type="entry name" value="TPR_8"/>
    <property type="match status" value="1"/>
</dbReference>
<dbReference type="AlphaFoldDB" id="A0A8S1F8U4"/>
<feature type="compositionally biased region" description="Basic residues" evidence="3">
    <location>
        <begin position="298"/>
        <end position="307"/>
    </location>
</feature>
<feature type="compositionally biased region" description="Acidic residues" evidence="3">
    <location>
        <begin position="182"/>
        <end position="194"/>
    </location>
</feature>
<feature type="compositionally biased region" description="Acidic residues" evidence="3">
    <location>
        <begin position="244"/>
        <end position="260"/>
    </location>
</feature>
<dbReference type="PROSITE" id="PS50005">
    <property type="entry name" value="TPR"/>
    <property type="match status" value="1"/>
</dbReference>
<protein>
    <recommendedName>
        <fullName evidence="5">Aspartyl/asparaginy/proline hydroxylase domain-containing protein</fullName>
    </recommendedName>
</protein>
<comment type="similarity">
    <text evidence="1">Belongs to the aspartyl/asparaginyl beta-hydroxylase family.</text>
</comment>
<feature type="transmembrane region" description="Helical" evidence="4">
    <location>
        <begin position="92"/>
        <end position="109"/>
    </location>
</feature>
<feature type="domain" description="Aspartyl/asparaginy/proline hydroxylase" evidence="5">
    <location>
        <begin position="669"/>
        <end position="825"/>
    </location>
</feature>
<proteinExistence type="inferred from homology"/>
<evidence type="ECO:0000259" key="5">
    <source>
        <dbReference type="Pfam" id="PF05118"/>
    </source>
</evidence>
<evidence type="ECO:0000256" key="3">
    <source>
        <dbReference type="SAM" id="MobiDB-lite"/>
    </source>
</evidence>